<gene>
    <name evidence="2" type="ORF">F5X68DRAFT_264639</name>
</gene>
<comment type="caution">
    <text evidence="2">The sequence shown here is derived from an EMBL/GenBank/DDBJ whole genome shotgun (WGS) entry which is preliminary data.</text>
</comment>
<evidence type="ECO:0000313" key="3">
    <source>
        <dbReference type="Proteomes" id="UP000770015"/>
    </source>
</evidence>
<feature type="region of interest" description="Disordered" evidence="1">
    <location>
        <begin position="63"/>
        <end position="98"/>
    </location>
</feature>
<organism evidence="2 3">
    <name type="scientific">Plectosphaerella plurivora</name>
    <dbReference type="NCBI Taxonomy" id="936078"/>
    <lineage>
        <taxon>Eukaryota</taxon>
        <taxon>Fungi</taxon>
        <taxon>Dikarya</taxon>
        <taxon>Ascomycota</taxon>
        <taxon>Pezizomycotina</taxon>
        <taxon>Sordariomycetes</taxon>
        <taxon>Hypocreomycetidae</taxon>
        <taxon>Glomerellales</taxon>
        <taxon>Plectosphaerellaceae</taxon>
        <taxon>Plectosphaerella</taxon>
    </lineage>
</organism>
<sequence>MIALVHTSPSPGAPVMTGFGSLQPSRTCSIGSLAASIWAALAKGQQRQPPAIQERKYAPYVPTHAGADFTNSATPRGQARKPSPVSNRGYRPVPESSESLAAAGSLSLDLTDFLPAKSPAYTTNTNTRHFTSLMAACLAEGMPLSIQT</sequence>
<protein>
    <submittedName>
        <fullName evidence="2">Uncharacterized protein</fullName>
    </submittedName>
</protein>
<dbReference type="EMBL" id="JAGSXJ010000027">
    <property type="protein sequence ID" value="KAH6672638.1"/>
    <property type="molecule type" value="Genomic_DNA"/>
</dbReference>
<name>A0A9P8V3M3_9PEZI</name>
<dbReference type="AlphaFoldDB" id="A0A9P8V3M3"/>
<proteinExistence type="predicted"/>
<dbReference type="Proteomes" id="UP000770015">
    <property type="component" value="Unassembled WGS sequence"/>
</dbReference>
<keyword evidence="3" id="KW-1185">Reference proteome</keyword>
<evidence type="ECO:0000256" key="1">
    <source>
        <dbReference type="SAM" id="MobiDB-lite"/>
    </source>
</evidence>
<accession>A0A9P8V3M3</accession>
<evidence type="ECO:0000313" key="2">
    <source>
        <dbReference type="EMBL" id="KAH6672638.1"/>
    </source>
</evidence>
<reference evidence="2" key="1">
    <citation type="journal article" date="2021" name="Nat. Commun.">
        <title>Genetic determinants of endophytism in the Arabidopsis root mycobiome.</title>
        <authorList>
            <person name="Mesny F."/>
            <person name="Miyauchi S."/>
            <person name="Thiergart T."/>
            <person name="Pickel B."/>
            <person name="Atanasova L."/>
            <person name="Karlsson M."/>
            <person name="Huettel B."/>
            <person name="Barry K.W."/>
            <person name="Haridas S."/>
            <person name="Chen C."/>
            <person name="Bauer D."/>
            <person name="Andreopoulos W."/>
            <person name="Pangilinan J."/>
            <person name="LaButti K."/>
            <person name="Riley R."/>
            <person name="Lipzen A."/>
            <person name="Clum A."/>
            <person name="Drula E."/>
            <person name="Henrissat B."/>
            <person name="Kohler A."/>
            <person name="Grigoriev I.V."/>
            <person name="Martin F.M."/>
            <person name="Hacquard S."/>
        </authorList>
    </citation>
    <scope>NUCLEOTIDE SEQUENCE</scope>
    <source>
        <strain evidence="2">MPI-SDFR-AT-0117</strain>
    </source>
</reference>